<dbReference type="PROSITE" id="PS50048">
    <property type="entry name" value="ZN2_CY6_FUNGAL_2"/>
    <property type="match status" value="1"/>
</dbReference>
<comment type="subcellular location">
    <subcellularLocation>
        <location evidence="1">Nucleus</location>
    </subcellularLocation>
</comment>
<keyword evidence="5" id="KW-0539">Nucleus</keyword>
<name>A0AAD7I7B7_9AGAR</name>
<keyword evidence="8" id="KW-1185">Reference proteome</keyword>
<dbReference type="PANTHER" id="PTHR47338:SF29">
    <property type="entry name" value="ZN(2)-C6 FUNGAL-TYPE DOMAIN-CONTAINING PROTEIN"/>
    <property type="match status" value="1"/>
</dbReference>
<keyword evidence="4" id="KW-0804">Transcription</keyword>
<accession>A0AAD7I7B7</accession>
<dbReference type="PANTHER" id="PTHR47338">
    <property type="entry name" value="ZN(II)2CYS6 TRANSCRIPTION FACTOR (EUROFUNG)-RELATED"/>
    <property type="match status" value="1"/>
</dbReference>
<keyword evidence="3" id="KW-0805">Transcription regulation</keyword>
<dbReference type="GO" id="GO:0005634">
    <property type="term" value="C:nucleus"/>
    <property type="evidence" value="ECO:0007669"/>
    <property type="project" value="UniProtKB-SubCell"/>
</dbReference>
<gene>
    <name evidence="7" type="ORF">B0H16DRAFT_127129</name>
</gene>
<comment type="caution">
    <text evidence="7">The sequence shown here is derived from an EMBL/GenBank/DDBJ whole genome shotgun (WGS) entry which is preliminary data.</text>
</comment>
<evidence type="ECO:0000313" key="8">
    <source>
        <dbReference type="Proteomes" id="UP001215598"/>
    </source>
</evidence>
<evidence type="ECO:0000313" key="7">
    <source>
        <dbReference type="EMBL" id="KAJ7735723.1"/>
    </source>
</evidence>
<dbReference type="SMART" id="SM00066">
    <property type="entry name" value="GAL4"/>
    <property type="match status" value="1"/>
</dbReference>
<evidence type="ECO:0000256" key="2">
    <source>
        <dbReference type="ARBA" id="ARBA00022723"/>
    </source>
</evidence>
<evidence type="ECO:0000256" key="4">
    <source>
        <dbReference type="ARBA" id="ARBA00023163"/>
    </source>
</evidence>
<dbReference type="SUPFAM" id="SSF57701">
    <property type="entry name" value="Zn2/Cys6 DNA-binding domain"/>
    <property type="match status" value="1"/>
</dbReference>
<reference evidence="7" key="1">
    <citation type="submission" date="2023-03" db="EMBL/GenBank/DDBJ databases">
        <title>Massive genome expansion in bonnet fungi (Mycena s.s.) driven by repeated elements and novel gene families across ecological guilds.</title>
        <authorList>
            <consortium name="Lawrence Berkeley National Laboratory"/>
            <person name="Harder C.B."/>
            <person name="Miyauchi S."/>
            <person name="Viragh M."/>
            <person name="Kuo A."/>
            <person name="Thoen E."/>
            <person name="Andreopoulos B."/>
            <person name="Lu D."/>
            <person name="Skrede I."/>
            <person name="Drula E."/>
            <person name="Henrissat B."/>
            <person name="Morin E."/>
            <person name="Kohler A."/>
            <person name="Barry K."/>
            <person name="LaButti K."/>
            <person name="Morin E."/>
            <person name="Salamov A."/>
            <person name="Lipzen A."/>
            <person name="Mereny Z."/>
            <person name="Hegedus B."/>
            <person name="Baldrian P."/>
            <person name="Stursova M."/>
            <person name="Weitz H."/>
            <person name="Taylor A."/>
            <person name="Grigoriev I.V."/>
            <person name="Nagy L.G."/>
            <person name="Martin F."/>
            <person name="Kauserud H."/>
        </authorList>
    </citation>
    <scope>NUCLEOTIDE SEQUENCE</scope>
    <source>
        <strain evidence="7">CBHHK182m</strain>
    </source>
</reference>
<dbReference type="InterPro" id="IPR050815">
    <property type="entry name" value="TF_fung"/>
</dbReference>
<organism evidence="7 8">
    <name type="scientific">Mycena metata</name>
    <dbReference type="NCBI Taxonomy" id="1033252"/>
    <lineage>
        <taxon>Eukaryota</taxon>
        <taxon>Fungi</taxon>
        <taxon>Dikarya</taxon>
        <taxon>Basidiomycota</taxon>
        <taxon>Agaricomycotina</taxon>
        <taxon>Agaricomycetes</taxon>
        <taxon>Agaricomycetidae</taxon>
        <taxon>Agaricales</taxon>
        <taxon>Marasmiineae</taxon>
        <taxon>Mycenaceae</taxon>
        <taxon>Mycena</taxon>
    </lineage>
</organism>
<evidence type="ECO:0000256" key="5">
    <source>
        <dbReference type="ARBA" id="ARBA00023242"/>
    </source>
</evidence>
<keyword evidence="2" id="KW-0479">Metal-binding</keyword>
<dbReference type="Proteomes" id="UP001215598">
    <property type="component" value="Unassembled WGS sequence"/>
</dbReference>
<dbReference type="InterPro" id="IPR036864">
    <property type="entry name" value="Zn2-C6_fun-type_DNA-bd_sf"/>
</dbReference>
<dbReference type="CDD" id="cd00067">
    <property type="entry name" value="GAL4"/>
    <property type="match status" value="1"/>
</dbReference>
<sequence length="536" mass="58546">MDQQTFSRKPQLNKGKACFNCRQRKVKCDAKKPICTPCGRFVGGGLQDCEYTETGPAQSQILQEQISILESRIRDMEQPRDMRMSVGLQNPYPASRLSISDPATNVAPAAFTGRKSPSREFSQALISSFFPYARQVGFFLSSQLFEALSSGTAPTDVASPALLDTIYLWGAHLSRLGTHQARFLSDALRSTAAGLLHAHSPNIILHTIQAELLLAQYFFHNSRILEGKYHASAAVSVALSLGLHKIRSADVRDSVRSMVDALAPATTALEEGERINAFWAVFAVNTCWLAADGSPADIAYAVVDTPWPLDIEEYSDDSRALPVQSSGTIDNFLANLPDRGTSPMALHAKAVIVFEQASRLATRYTENVGVRVSTAMLSAEFSRLDGIIEAFKTTLTPLNSDGSQFPSRLLIHTLAHVATIQLHNPFIFTSDVSRTRSRAAALTVVALVRQTNLHELGYVDAIMGTLWTAACQVFITELSRAQYGHGHGPSELRNIQQLGEAIETLISAMSVFSGGCRMIELQLATAQQKYAAARKR</sequence>
<feature type="domain" description="Zn(2)-C6 fungal-type" evidence="6">
    <location>
        <begin position="17"/>
        <end position="51"/>
    </location>
</feature>
<dbReference type="GO" id="GO:0006351">
    <property type="term" value="P:DNA-templated transcription"/>
    <property type="evidence" value="ECO:0007669"/>
    <property type="project" value="InterPro"/>
</dbReference>
<dbReference type="Pfam" id="PF00172">
    <property type="entry name" value="Zn_clus"/>
    <property type="match status" value="1"/>
</dbReference>
<dbReference type="CDD" id="cd12148">
    <property type="entry name" value="fungal_TF_MHR"/>
    <property type="match status" value="1"/>
</dbReference>
<dbReference type="GO" id="GO:0003677">
    <property type="term" value="F:DNA binding"/>
    <property type="evidence" value="ECO:0007669"/>
    <property type="project" value="InterPro"/>
</dbReference>
<dbReference type="GO" id="GO:0008270">
    <property type="term" value="F:zinc ion binding"/>
    <property type="evidence" value="ECO:0007669"/>
    <property type="project" value="InterPro"/>
</dbReference>
<evidence type="ECO:0000259" key="6">
    <source>
        <dbReference type="PROSITE" id="PS50048"/>
    </source>
</evidence>
<protein>
    <submittedName>
        <fullName evidence="7">Zn(2)-Cys(6) binuclear cluster domain-containing protein</fullName>
    </submittedName>
</protein>
<dbReference type="GO" id="GO:0000981">
    <property type="term" value="F:DNA-binding transcription factor activity, RNA polymerase II-specific"/>
    <property type="evidence" value="ECO:0007669"/>
    <property type="project" value="InterPro"/>
</dbReference>
<proteinExistence type="predicted"/>
<dbReference type="Gene3D" id="4.10.240.10">
    <property type="entry name" value="Zn(2)-C6 fungal-type DNA-binding domain"/>
    <property type="match status" value="1"/>
</dbReference>
<dbReference type="InterPro" id="IPR007219">
    <property type="entry name" value="XnlR_reg_dom"/>
</dbReference>
<evidence type="ECO:0000256" key="3">
    <source>
        <dbReference type="ARBA" id="ARBA00023015"/>
    </source>
</evidence>
<dbReference type="EMBL" id="JARKIB010000125">
    <property type="protein sequence ID" value="KAJ7735723.1"/>
    <property type="molecule type" value="Genomic_DNA"/>
</dbReference>
<dbReference type="Pfam" id="PF04082">
    <property type="entry name" value="Fungal_trans"/>
    <property type="match status" value="1"/>
</dbReference>
<evidence type="ECO:0000256" key="1">
    <source>
        <dbReference type="ARBA" id="ARBA00004123"/>
    </source>
</evidence>
<dbReference type="AlphaFoldDB" id="A0AAD7I7B7"/>
<dbReference type="InterPro" id="IPR001138">
    <property type="entry name" value="Zn2Cys6_DnaBD"/>
</dbReference>